<gene>
    <name evidence="3" type="ORF">C2I19_15810</name>
</gene>
<evidence type="ECO:0000256" key="1">
    <source>
        <dbReference type="SAM" id="MobiDB-lite"/>
    </source>
</evidence>
<evidence type="ECO:0000259" key="2">
    <source>
        <dbReference type="Pfam" id="PF13401"/>
    </source>
</evidence>
<name>A0A2S5DDD2_9NEIS</name>
<dbReference type="Proteomes" id="UP000237082">
    <property type="component" value="Unassembled WGS sequence"/>
</dbReference>
<reference evidence="4" key="1">
    <citation type="submission" date="2018-02" db="EMBL/GenBank/DDBJ databases">
        <authorList>
            <person name="O'Hara-Hanley K."/>
            <person name="Soby S."/>
        </authorList>
    </citation>
    <scope>NUCLEOTIDE SEQUENCE [LARGE SCALE GENOMIC DNA]</scope>
    <source>
        <strain evidence="4">MWU14-2602</strain>
    </source>
</reference>
<keyword evidence="4" id="KW-1185">Reference proteome</keyword>
<feature type="domain" description="ORC1/DEAH AAA+ ATPase" evidence="2">
    <location>
        <begin position="42"/>
        <end position="205"/>
    </location>
</feature>
<dbReference type="InterPro" id="IPR027417">
    <property type="entry name" value="P-loop_NTPase"/>
</dbReference>
<protein>
    <recommendedName>
        <fullName evidence="2">ORC1/DEAH AAA+ ATPase domain-containing protein</fullName>
    </recommendedName>
</protein>
<dbReference type="AlphaFoldDB" id="A0A2S5DDD2"/>
<proteinExistence type="predicted"/>
<feature type="region of interest" description="Disordered" evidence="1">
    <location>
        <begin position="340"/>
        <end position="375"/>
    </location>
</feature>
<dbReference type="Gene3D" id="3.40.50.300">
    <property type="entry name" value="P-loop containing nucleotide triphosphate hydrolases"/>
    <property type="match status" value="1"/>
</dbReference>
<dbReference type="SUPFAM" id="SSF52540">
    <property type="entry name" value="P-loop containing nucleoside triphosphate hydrolases"/>
    <property type="match status" value="1"/>
</dbReference>
<organism evidence="3 4">
    <name type="scientific">Chromobacterium alticapitis</name>
    <dbReference type="NCBI Taxonomy" id="2073169"/>
    <lineage>
        <taxon>Bacteria</taxon>
        <taxon>Pseudomonadati</taxon>
        <taxon>Pseudomonadota</taxon>
        <taxon>Betaproteobacteria</taxon>
        <taxon>Neisseriales</taxon>
        <taxon>Chromobacteriaceae</taxon>
        <taxon>Chromobacterium</taxon>
    </lineage>
</organism>
<evidence type="ECO:0000313" key="3">
    <source>
        <dbReference type="EMBL" id="POZ61021.1"/>
    </source>
</evidence>
<comment type="caution">
    <text evidence="3">The sequence shown here is derived from an EMBL/GenBank/DDBJ whole genome shotgun (WGS) entry which is preliminary data.</text>
</comment>
<sequence length="375" mass="42933">MATMLRKESLSALEDFKKVRAKHEKLKELFDRLEEVPLPSSQGKIFAVVGATGAGKSTAVGHFFDSYNQRFLDDMIQNPGFIPTVLATLPTGFKGEFDWKDALQRLLAVFFEPLISKKILPRIVVNLDGEKIENVHKLVTSALARAFKNGLLERETHFVGIDEASSIFATKNDRSYKYQFEILKSIVNDWGRPLILSGAYDLLKIEDFNSQLIRRTKIIHFERYYPNELESESNKYGQSFVNVTHTFFKSMKIPIHDDVCVNYPYLMKMSLGSVGLLKDWCMRALELAFISKMEPIIDMGIMNKTALPIRQLIKIEKENQWGEKLLSDESEEDLTNLMGFNKASDNYKNDRMNGENKKSRKPGRRNPSRDSVGDL</sequence>
<accession>A0A2S5DDD2</accession>
<dbReference type="InterPro" id="IPR049945">
    <property type="entry name" value="AAA_22"/>
</dbReference>
<evidence type="ECO:0000313" key="4">
    <source>
        <dbReference type="Proteomes" id="UP000237082"/>
    </source>
</evidence>
<dbReference type="GO" id="GO:0016887">
    <property type="term" value="F:ATP hydrolysis activity"/>
    <property type="evidence" value="ECO:0007669"/>
    <property type="project" value="InterPro"/>
</dbReference>
<dbReference type="Pfam" id="PF13401">
    <property type="entry name" value="AAA_22"/>
    <property type="match status" value="1"/>
</dbReference>
<dbReference type="EMBL" id="PQWB01000078">
    <property type="protein sequence ID" value="POZ61021.1"/>
    <property type="molecule type" value="Genomic_DNA"/>
</dbReference>
<feature type="compositionally biased region" description="Basic and acidic residues" evidence="1">
    <location>
        <begin position="345"/>
        <end position="357"/>
    </location>
</feature>